<name>A0A0K9GRA4_9BACI</name>
<sequence length="65" mass="7237">MQQTHDATNSIRNSTCIPSSSFQTIIDVLSQNKSLIKTSDYPIILVQWLTTTEKKLGAITNGKQQ</sequence>
<accession>A0A0K9GRA4</accession>
<proteinExistence type="predicted"/>
<organism evidence="1 2">
    <name type="scientific">Peribacillus loiseleuriae</name>
    <dbReference type="NCBI Taxonomy" id="1679170"/>
    <lineage>
        <taxon>Bacteria</taxon>
        <taxon>Bacillati</taxon>
        <taxon>Bacillota</taxon>
        <taxon>Bacilli</taxon>
        <taxon>Bacillales</taxon>
        <taxon>Bacillaceae</taxon>
        <taxon>Peribacillus</taxon>
    </lineage>
</organism>
<dbReference type="AlphaFoldDB" id="A0A0K9GRA4"/>
<keyword evidence="2" id="KW-1185">Reference proteome</keyword>
<protein>
    <submittedName>
        <fullName evidence="1">Uncharacterized protein</fullName>
    </submittedName>
</protein>
<dbReference type="STRING" id="1679170.AC625_06365"/>
<dbReference type="Proteomes" id="UP000037146">
    <property type="component" value="Unassembled WGS sequence"/>
</dbReference>
<comment type="caution">
    <text evidence="1">The sequence shown here is derived from an EMBL/GenBank/DDBJ whole genome shotgun (WGS) entry which is preliminary data.</text>
</comment>
<evidence type="ECO:0000313" key="1">
    <source>
        <dbReference type="EMBL" id="KMY49190.1"/>
    </source>
</evidence>
<evidence type="ECO:0000313" key="2">
    <source>
        <dbReference type="Proteomes" id="UP000037146"/>
    </source>
</evidence>
<dbReference type="PATRIC" id="fig|1679170.3.peg.1365"/>
<reference evidence="2" key="1">
    <citation type="submission" date="2015-07" db="EMBL/GenBank/DDBJ databases">
        <title>Genome sequencing project for genomic taxonomy and phylogenomics of Bacillus-like bacteria.</title>
        <authorList>
            <person name="Liu B."/>
            <person name="Wang J."/>
            <person name="Zhu Y."/>
            <person name="Liu G."/>
            <person name="Chen Q."/>
            <person name="Chen Z."/>
            <person name="Lan J."/>
            <person name="Che J."/>
            <person name="Ge C."/>
            <person name="Shi H."/>
            <person name="Pan Z."/>
            <person name="Liu X."/>
        </authorList>
    </citation>
    <scope>NUCLEOTIDE SEQUENCE [LARGE SCALE GENOMIC DNA]</scope>
    <source>
        <strain evidence="2">FJAT-27997</strain>
    </source>
</reference>
<gene>
    <name evidence="1" type="ORF">AC625_06365</name>
</gene>
<dbReference type="EMBL" id="LFZW01000001">
    <property type="protein sequence ID" value="KMY49190.1"/>
    <property type="molecule type" value="Genomic_DNA"/>
</dbReference>
<dbReference type="RefSeq" id="WP_049680523.1">
    <property type="nucleotide sequence ID" value="NZ_LFZW01000001.1"/>
</dbReference>